<reference evidence="1" key="1">
    <citation type="submission" date="2020-05" db="EMBL/GenBank/DDBJ databases">
        <title>Phylogenomic resolution of chytrid fungi.</title>
        <authorList>
            <person name="Stajich J.E."/>
            <person name="Amses K."/>
            <person name="Simmons R."/>
            <person name="Seto K."/>
            <person name="Myers J."/>
            <person name="Bonds A."/>
            <person name="Quandt C.A."/>
            <person name="Barry K."/>
            <person name="Liu P."/>
            <person name="Grigoriev I."/>
            <person name="Longcore J.E."/>
            <person name="James T.Y."/>
        </authorList>
    </citation>
    <scope>NUCLEOTIDE SEQUENCE</scope>
    <source>
        <strain evidence="1">PLAUS21</strain>
    </source>
</reference>
<protein>
    <submittedName>
        <fullName evidence="1">Uncharacterized protein</fullName>
    </submittedName>
</protein>
<gene>
    <name evidence="1" type="ORF">HK103_004078</name>
</gene>
<accession>A0AAD5UHB2</accession>
<evidence type="ECO:0000313" key="1">
    <source>
        <dbReference type="EMBL" id="KAJ3258085.1"/>
    </source>
</evidence>
<organism evidence="1 2">
    <name type="scientific">Boothiomyces macroporosus</name>
    <dbReference type="NCBI Taxonomy" id="261099"/>
    <lineage>
        <taxon>Eukaryota</taxon>
        <taxon>Fungi</taxon>
        <taxon>Fungi incertae sedis</taxon>
        <taxon>Chytridiomycota</taxon>
        <taxon>Chytridiomycota incertae sedis</taxon>
        <taxon>Chytridiomycetes</taxon>
        <taxon>Rhizophydiales</taxon>
        <taxon>Terramycetaceae</taxon>
        <taxon>Boothiomyces</taxon>
    </lineage>
</organism>
<name>A0AAD5UHB2_9FUNG</name>
<dbReference type="EMBL" id="JADGKB010000031">
    <property type="protein sequence ID" value="KAJ3258085.1"/>
    <property type="molecule type" value="Genomic_DNA"/>
</dbReference>
<dbReference type="Proteomes" id="UP001210925">
    <property type="component" value="Unassembled WGS sequence"/>
</dbReference>
<sequence>MTLASFLDYGLLGFSSFYMGHVLDEPRQRPEMLWLYFTSPSMRSILYTSWAISMTGDWLLYGGSMKPSKAFVIGLFAFTGYLNFPSKERKGDISWRTSATTKDMGLIGSWWIGGGDGDWFCFLGHNGKDEKTILPAALLEQMSVKRTKPEEDDGVIVMEEVDEEET</sequence>
<dbReference type="AlphaFoldDB" id="A0AAD5UHB2"/>
<evidence type="ECO:0000313" key="2">
    <source>
        <dbReference type="Proteomes" id="UP001210925"/>
    </source>
</evidence>
<keyword evidence="2" id="KW-1185">Reference proteome</keyword>
<proteinExistence type="predicted"/>
<comment type="caution">
    <text evidence="1">The sequence shown here is derived from an EMBL/GenBank/DDBJ whole genome shotgun (WGS) entry which is preliminary data.</text>
</comment>